<comment type="similarity">
    <text evidence="1">Belongs to the MobA/MobL family.</text>
</comment>
<dbReference type="Gene3D" id="3.60.110.10">
    <property type="entry name" value="Carbon-nitrogen hydrolase"/>
    <property type="match status" value="1"/>
</dbReference>
<dbReference type="Pfam" id="PF03389">
    <property type="entry name" value="MobA_MobL"/>
    <property type="match status" value="1"/>
</dbReference>
<dbReference type="InterPro" id="IPR005053">
    <property type="entry name" value="MobA_MobL"/>
</dbReference>
<keyword evidence="3" id="KW-0812">Transmembrane</keyword>
<comment type="caution">
    <text evidence="5">The sequence shown here is derived from an EMBL/GenBank/DDBJ whole genome shotgun (WGS) entry which is preliminary data.</text>
</comment>
<evidence type="ECO:0000259" key="4">
    <source>
        <dbReference type="PROSITE" id="PS50263"/>
    </source>
</evidence>
<evidence type="ECO:0000313" key="5">
    <source>
        <dbReference type="EMBL" id="GGB11187.1"/>
    </source>
</evidence>
<dbReference type="Gene3D" id="3.30.930.30">
    <property type="match status" value="1"/>
</dbReference>
<sequence>MLNGPGGAAIPGERPVLIDQPGVRVVVAIAHFSVSIISRGDGRSAVLSAAYRHCAKMDYEREARSVDYSHKQGLLHEEFVLPPGAPEWVRMLIADRSAAGAAEAFWNKVEAFEKRSDAQLAKDLTIALPLELLAEQNIALVRDFVERQILSKGMVADWVYHDNPGNPHIHLMMTLRPLTEDAALWAKRPEAGHRGRAGAARYLAAAVLMGLPPFGITGWAHPITSAGVLFPGWGWWGLAAAAAGLAMMASRYWPAAAIALGGFWFWSAATWTQPVLPHGWKGVDLEYGASLGRKASLEYHRDLIATVRRQAGAGSRVVVLPESAIGFWTPSVARLWQEGLGSFDVTVLAGAAVIDQAGYDNVMVAISGPEARILYRERMPLPVSMWQPWRAWTGQGGGARVHLFANPFVDLAGTRIAPLICYEQLILWPVLQSMLHAPDLIVATGNGWWTARTSIVAIQRASAAAWAKLFGMPVVMAFNM</sequence>
<feature type="transmembrane region" description="Helical" evidence="3">
    <location>
        <begin position="202"/>
        <end position="221"/>
    </location>
</feature>
<dbReference type="SUPFAM" id="SSF56317">
    <property type="entry name" value="Carbon-nitrogen hydrolase"/>
    <property type="match status" value="1"/>
</dbReference>
<accession>A0A916SQG2</accession>
<dbReference type="NCBIfam" id="NF010398">
    <property type="entry name" value="PRK13825.1-2"/>
    <property type="match status" value="1"/>
</dbReference>
<dbReference type="Proteomes" id="UP000646478">
    <property type="component" value="Unassembled WGS sequence"/>
</dbReference>
<organism evidence="5 6">
    <name type="scientific">Brucella endophytica</name>
    <dbReference type="NCBI Taxonomy" id="1963359"/>
    <lineage>
        <taxon>Bacteria</taxon>
        <taxon>Pseudomonadati</taxon>
        <taxon>Pseudomonadota</taxon>
        <taxon>Alphaproteobacteria</taxon>
        <taxon>Hyphomicrobiales</taxon>
        <taxon>Brucellaceae</taxon>
        <taxon>Brucella/Ochrobactrum group</taxon>
        <taxon>Brucella</taxon>
    </lineage>
</organism>
<evidence type="ECO:0000256" key="2">
    <source>
        <dbReference type="ARBA" id="ARBA00022971"/>
    </source>
</evidence>
<keyword evidence="2" id="KW-0184">Conjugation</keyword>
<proteinExistence type="inferred from homology"/>
<evidence type="ECO:0000313" key="6">
    <source>
        <dbReference type="Proteomes" id="UP000646478"/>
    </source>
</evidence>
<reference evidence="5" key="2">
    <citation type="submission" date="2020-09" db="EMBL/GenBank/DDBJ databases">
        <authorList>
            <person name="Sun Q."/>
            <person name="Zhou Y."/>
        </authorList>
    </citation>
    <scope>NUCLEOTIDE SEQUENCE</scope>
    <source>
        <strain evidence="5">CGMCC 1.15082</strain>
    </source>
</reference>
<keyword evidence="3" id="KW-1133">Transmembrane helix</keyword>
<dbReference type="Pfam" id="PF00795">
    <property type="entry name" value="CN_hydrolase"/>
    <property type="match status" value="1"/>
</dbReference>
<protein>
    <recommendedName>
        <fullName evidence="4">CN hydrolase domain-containing protein</fullName>
    </recommendedName>
</protein>
<evidence type="ECO:0000256" key="1">
    <source>
        <dbReference type="ARBA" id="ARBA00010873"/>
    </source>
</evidence>
<feature type="domain" description="CN hydrolase" evidence="4">
    <location>
        <begin position="280"/>
        <end position="480"/>
    </location>
</feature>
<dbReference type="AlphaFoldDB" id="A0A916SQG2"/>
<feature type="transmembrane region" description="Helical" evidence="3">
    <location>
        <begin position="233"/>
        <end position="253"/>
    </location>
</feature>
<dbReference type="EMBL" id="BMHH01000032">
    <property type="protein sequence ID" value="GGB11187.1"/>
    <property type="molecule type" value="Genomic_DNA"/>
</dbReference>
<reference evidence="5" key="1">
    <citation type="journal article" date="2014" name="Int. J. Syst. Evol. Microbiol.">
        <title>Complete genome sequence of Corynebacterium casei LMG S-19264T (=DSM 44701T), isolated from a smear-ripened cheese.</title>
        <authorList>
            <consortium name="US DOE Joint Genome Institute (JGI-PGF)"/>
            <person name="Walter F."/>
            <person name="Albersmeier A."/>
            <person name="Kalinowski J."/>
            <person name="Ruckert C."/>
        </authorList>
    </citation>
    <scope>NUCLEOTIDE SEQUENCE</scope>
    <source>
        <strain evidence="5">CGMCC 1.15082</strain>
    </source>
</reference>
<dbReference type="InterPro" id="IPR036526">
    <property type="entry name" value="C-N_Hydrolase_sf"/>
</dbReference>
<dbReference type="PROSITE" id="PS50263">
    <property type="entry name" value="CN_HYDROLASE"/>
    <property type="match status" value="1"/>
</dbReference>
<dbReference type="InterPro" id="IPR003010">
    <property type="entry name" value="C-N_Hydrolase"/>
</dbReference>
<keyword evidence="6" id="KW-1185">Reference proteome</keyword>
<evidence type="ECO:0000256" key="3">
    <source>
        <dbReference type="SAM" id="Phobius"/>
    </source>
</evidence>
<keyword evidence="3" id="KW-0472">Membrane</keyword>
<name>A0A916SQG2_9HYPH</name>
<gene>
    <name evidence="5" type="ORF">GCM10011491_43900</name>
</gene>